<dbReference type="Proteomes" id="UP001477870">
    <property type="component" value="Unassembled WGS sequence"/>
</dbReference>
<gene>
    <name evidence="1" type="ORF">WNY59_09070</name>
</gene>
<evidence type="ECO:0000313" key="1">
    <source>
        <dbReference type="EMBL" id="MEM5501740.1"/>
    </source>
</evidence>
<reference evidence="1 2" key="1">
    <citation type="submission" date="2024-03" db="EMBL/GenBank/DDBJ databases">
        <title>Community enrichment and isolation of bacterial strains for fucoidan degradation.</title>
        <authorList>
            <person name="Sichert A."/>
        </authorList>
    </citation>
    <scope>NUCLEOTIDE SEQUENCE [LARGE SCALE GENOMIC DNA]</scope>
    <source>
        <strain evidence="1 2">AS62</strain>
    </source>
</reference>
<accession>A0ABU9T7A3</accession>
<comment type="caution">
    <text evidence="1">The sequence shown here is derived from an EMBL/GenBank/DDBJ whole genome shotgun (WGS) entry which is preliminary data.</text>
</comment>
<proteinExistence type="predicted"/>
<evidence type="ECO:0000313" key="2">
    <source>
        <dbReference type="Proteomes" id="UP001477870"/>
    </source>
</evidence>
<name>A0ABU9T7A3_9HYPH</name>
<protein>
    <submittedName>
        <fullName evidence="1">Uncharacterized protein</fullName>
    </submittedName>
</protein>
<dbReference type="EMBL" id="JBBMQO010000004">
    <property type="protein sequence ID" value="MEM5501740.1"/>
    <property type="molecule type" value="Genomic_DNA"/>
</dbReference>
<sequence>MWRGVSRVKENSFRSIRPAYQHRMNIKGVSFNDASWIKPAGHIWIKPKQDWVVLPQGDLTYEGQPENYDALICAYQRT</sequence>
<dbReference type="SUPFAM" id="SSF51316">
    <property type="entry name" value="Mss4-like"/>
    <property type="match status" value="1"/>
</dbReference>
<organism evidence="1 2">
    <name type="scientific">Ahrensia kielensis</name>
    <dbReference type="NCBI Taxonomy" id="76980"/>
    <lineage>
        <taxon>Bacteria</taxon>
        <taxon>Pseudomonadati</taxon>
        <taxon>Pseudomonadota</taxon>
        <taxon>Alphaproteobacteria</taxon>
        <taxon>Hyphomicrobiales</taxon>
        <taxon>Ahrensiaceae</taxon>
        <taxon>Ahrensia</taxon>
    </lineage>
</organism>
<keyword evidence="2" id="KW-1185">Reference proteome</keyword>
<dbReference type="InterPro" id="IPR011057">
    <property type="entry name" value="Mss4-like_sf"/>
</dbReference>